<dbReference type="OrthoDB" id="688481at2759"/>
<dbReference type="Gene3D" id="3.30.200.20">
    <property type="entry name" value="Phosphorylase Kinase, domain 1"/>
    <property type="match status" value="1"/>
</dbReference>
<comment type="catalytic activity">
    <reaction evidence="16">
        <text>L-threonyl-[protein] + ATP = O-phospho-L-threonyl-[protein] + ADP + H(+)</text>
        <dbReference type="Rhea" id="RHEA:46608"/>
        <dbReference type="Rhea" id="RHEA-COMP:11060"/>
        <dbReference type="Rhea" id="RHEA-COMP:11605"/>
        <dbReference type="ChEBI" id="CHEBI:15378"/>
        <dbReference type="ChEBI" id="CHEBI:30013"/>
        <dbReference type="ChEBI" id="CHEBI:30616"/>
        <dbReference type="ChEBI" id="CHEBI:61977"/>
        <dbReference type="ChEBI" id="CHEBI:456216"/>
    </reaction>
</comment>
<dbReference type="GO" id="GO:0042742">
    <property type="term" value="P:defense response to bacterium"/>
    <property type="evidence" value="ECO:0007669"/>
    <property type="project" value="TreeGrafter"/>
</dbReference>
<keyword evidence="9" id="KW-0418">Kinase</keyword>
<dbReference type="Pfam" id="PF07714">
    <property type="entry name" value="PK_Tyr_Ser-Thr"/>
    <property type="match status" value="1"/>
</dbReference>
<evidence type="ECO:0000256" key="7">
    <source>
        <dbReference type="ARBA" id="ARBA00022737"/>
    </source>
</evidence>
<dbReference type="InterPro" id="IPR017441">
    <property type="entry name" value="Protein_kinase_ATP_BS"/>
</dbReference>
<protein>
    <submittedName>
        <fullName evidence="23">Uncharacterized protein</fullName>
    </submittedName>
</protein>
<evidence type="ECO:0000256" key="8">
    <source>
        <dbReference type="ARBA" id="ARBA00022741"/>
    </source>
</evidence>
<feature type="compositionally biased region" description="Low complexity" evidence="18">
    <location>
        <begin position="637"/>
        <end position="654"/>
    </location>
</feature>
<evidence type="ECO:0000256" key="1">
    <source>
        <dbReference type="ARBA" id="ARBA00004167"/>
    </source>
</evidence>
<keyword evidence="6 20" id="KW-0732">Signal</keyword>
<comment type="catalytic activity">
    <reaction evidence="15">
        <text>L-seryl-[protein] + ATP = O-phospho-L-seryl-[protein] + ADP + H(+)</text>
        <dbReference type="Rhea" id="RHEA:17989"/>
        <dbReference type="Rhea" id="RHEA-COMP:9863"/>
        <dbReference type="Rhea" id="RHEA-COMP:11604"/>
        <dbReference type="ChEBI" id="CHEBI:15378"/>
        <dbReference type="ChEBI" id="CHEBI:29999"/>
        <dbReference type="ChEBI" id="CHEBI:30616"/>
        <dbReference type="ChEBI" id="CHEBI:83421"/>
        <dbReference type="ChEBI" id="CHEBI:456216"/>
    </reaction>
</comment>
<keyword evidence="8 17" id="KW-0547">Nucleotide-binding</keyword>
<dbReference type="InterPro" id="IPR001245">
    <property type="entry name" value="Ser-Thr/Tyr_kinase_cat_dom"/>
</dbReference>
<keyword evidence="5 19" id="KW-0812">Transmembrane</keyword>
<name>A0A8X7TL70_BRACI</name>
<evidence type="ECO:0000256" key="17">
    <source>
        <dbReference type="PROSITE-ProRule" id="PRU10141"/>
    </source>
</evidence>
<comment type="subcellular location">
    <subcellularLocation>
        <location evidence="1">Membrane</location>
        <topology evidence="1">Single-pass membrane protein</topology>
    </subcellularLocation>
</comment>
<keyword evidence="2" id="KW-0723">Serine/threonine-protein kinase</keyword>
<evidence type="ECO:0000256" key="13">
    <source>
        <dbReference type="ARBA" id="ARBA00023170"/>
    </source>
</evidence>
<evidence type="ECO:0000259" key="22">
    <source>
        <dbReference type="PROSITE" id="PS51473"/>
    </source>
</evidence>
<dbReference type="PROSITE" id="PS00107">
    <property type="entry name" value="PROTEIN_KINASE_ATP"/>
    <property type="match status" value="1"/>
</dbReference>
<dbReference type="PANTHER" id="PTHR27002:SF1041">
    <property type="entry name" value="CYSTEINE-RICH RECEPTOR-LIKE PROTEIN KINASE 17"/>
    <property type="match status" value="1"/>
</dbReference>
<evidence type="ECO:0000256" key="10">
    <source>
        <dbReference type="ARBA" id="ARBA00022840"/>
    </source>
</evidence>
<dbReference type="PANTHER" id="PTHR27002">
    <property type="entry name" value="RECEPTOR-LIKE SERINE/THREONINE-PROTEIN KINASE SD1-8"/>
    <property type="match status" value="1"/>
</dbReference>
<keyword evidence="24" id="KW-1185">Reference proteome</keyword>
<comment type="caution">
    <text evidence="23">The sequence shown here is derived from an EMBL/GenBank/DDBJ whole genome shotgun (WGS) entry which is preliminary data.</text>
</comment>
<dbReference type="CDD" id="cd14066">
    <property type="entry name" value="STKc_IRAK"/>
    <property type="match status" value="1"/>
</dbReference>
<gene>
    <name evidence="23" type="ORF">Bca52824_093011</name>
</gene>
<dbReference type="EMBL" id="JAAMPC010000035">
    <property type="protein sequence ID" value="KAG2245161.1"/>
    <property type="molecule type" value="Genomic_DNA"/>
</dbReference>
<keyword evidence="13" id="KW-0675">Receptor</keyword>
<evidence type="ECO:0000313" key="24">
    <source>
        <dbReference type="Proteomes" id="UP000886595"/>
    </source>
</evidence>
<feature type="domain" description="Gnk2-homologous" evidence="22">
    <location>
        <begin position="22"/>
        <end position="128"/>
    </location>
</feature>
<dbReference type="SUPFAM" id="SSF56112">
    <property type="entry name" value="Protein kinase-like (PK-like)"/>
    <property type="match status" value="1"/>
</dbReference>
<reference evidence="23 24" key="1">
    <citation type="submission" date="2020-02" db="EMBL/GenBank/DDBJ databases">
        <authorList>
            <person name="Ma Q."/>
            <person name="Huang Y."/>
            <person name="Song X."/>
            <person name="Pei D."/>
        </authorList>
    </citation>
    <scope>NUCLEOTIDE SEQUENCE [LARGE SCALE GENOMIC DNA]</scope>
    <source>
        <strain evidence="23">Sxm20200214</strain>
        <tissue evidence="23">Leaf</tissue>
    </source>
</reference>
<dbReference type="AlphaFoldDB" id="A0A8X7TL70"/>
<dbReference type="SMART" id="SM00220">
    <property type="entry name" value="S_TKc"/>
    <property type="match status" value="1"/>
</dbReference>
<keyword evidence="10 17" id="KW-0067">ATP-binding</keyword>
<evidence type="ECO:0000256" key="16">
    <source>
        <dbReference type="ARBA" id="ARBA00047951"/>
    </source>
</evidence>
<accession>A0A8X7TL70</accession>
<feature type="transmembrane region" description="Helical" evidence="19">
    <location>
        <begin position="291"/>
        <end position="313"/>
    </location>
</feature>
<keyword evidence="12 19" id="KW-0472">Membrane</keyword>
<dbReference type="Proteomes" id="UP000886595">
    <property type="component" value="Unassembled WGS sequence"/>
</dbReference>
<dbReference type="CDD" id="cd23509">
    <property type="entry name" value="Gnk2-like"/>
    <property type="match status" value="2"/>
</dbReference>
<evidence type="ECO:0000256" key="3">
    <source>
        <dbReference type="ARBA" id="ARBA00022553"/>
    </source>
</evidence>
<dbReference type="InterPro" id="IPR011009">
    <property type="entry name" value="Kinase-like_dom_sf"/>
</dbReference>
<evidence type="ECO:0000256" key="19">
    <source>
        <dbReference type="SAM" id="Phobius"/>
    </source>
</evidence>
<evidence type="ECO:0000313" key="23">
    <source>
        <dbReference type="EMBL" id="KAG2245161.1"/>
    </source>
</evidence>
<dbReference type="GO" id="GO:0004674">
    <property type="term" value="F:protein serine/threonine kinase activity"/>
    <property type="evidence" value="ECO:0007669"/>
    <property type="project" value="UniProtKB-KW"/>
</dbReference>
<evidence type="ECO:0000256" key="5">
    <source>
        <dbReference type="ARBA" id="ARBA00022692"/>
    </source>
</evidence>
<evidence type="ECO:0000256" key="20">
    <source>
        <dbReference type="SAM" id="SignalP"/>
    </source>
</evidence>
<dbReference type="Gene3D" id="1.10.510.10">
    <property type="entry name" value="Transferase(Phosphotransferase) domain 1"/>
    <property type="match status" value="1"/>
</dbReference>
<dbReference type="FunFam" id="1.10.510.10:FF:000129">
    <property type="entry name" value="cysteine-rich receptor-like protein kinase 10"/>
    <property type="match status" value="1"/>
</dbReference>
<feature type="chain" id="PRO_5036493307" evidence="20">
    <location>
        <begin position="25"/>
        <end position="670"/>
    </location>
</feature>
<evidence type="ECO:0000256" key="2">
    <source>
        <dbReference type="ARBA" id="ARBA00022527"/>
    </source>
</evidence>
<dbReference type="InterPro" id="IPR008271">
    <property type="entry name" value="Ser/Thr_kinase_AS"/>
</dbReference>
<dbReference type="InterPro" id="IPR000719">
    <property type="entry name" value="Prot_kinase_dom"/>
</dbReference>
<dbReference type="PROSITE" id="PS51473">
    <property type="entry name" value="GNK2"/>
    <property type="match status" value="2"/>
</dbReference>
<feature type="signal peptide" evidence="20">
    <location>
        <begin position="1"/>
        <end position="24"/>
    </location>
</feature>
<dbReference type="Pfam" id="PF01657">
    <property type="entry name" value="Stress-antifung"/>
    <property type="match status" value="2"/>
</dbReference>
<dbReference type="FunFam" id="3.30.430.20:FF:000007">
    <property type="entry name" value="Cysteine-rich receptor-like protein kinase 11"/>
    <property type="match status" value="1"/>
</dbReference>
<evidence type="ECO:0000256" key="9">
    <source>
        <dbReference type="ARBA" id="ARBA00022777"/>
    </source>
</evidence>
<evidence type="ECO:0000256" key="14">
    <source>
        <dbReference type="ARBA" id="ARBA00023180"/>
    </source>
</evidence>
<evidence type="ECO:0000256" key="15">
    <source>
        <dbReference type="ARBA" id="ARBA00047558"/>
    </source>
</evidence>
<evidence type="ECO:0000256" key="12">
    <source>
        <dbReference type="ARBA" id="ARBA00023136"/>
    </source>
</evidence>
<keyword evidence="7" id="KW-0677">Repeat</keyword>
<dbReference type="InterPro" id="IPR038408">
    <property type="entry name" value="GNK2_sf"/>
</dbReference>
<keyword evidence="4" id="KW-0808">Transferase</keyword>
<keyword evidence="11 19" id="KW-1133">Transmembrane helix</keyword>
<evidence type="ECO:0000256" key="11">
    <source>
        <dbReference type="ARBA" id="ARBA00022989"/>
    </source>
</evidence>
<dbReference type="GO" id="GO:0005886">
    <property type="term" value="C:plasma membrane"/>
    <property type="evidence" value="ECO:0007669"/>
    <property type="project" value="TreeGrafter"/>
</dbReference>
<dbReference type="FunFam" id="3.30.430.20:FF:000003">
    <property type="entry name" value="Cysteine-rich RLK (RECEPTOR-like protein kinase) 10"/>
    <property type="match status" value="1"/>
</dbReference>
<keyword evidence="3" id="KW-0597">Phosphoprotein</keyword>
<feature type="domain" description="Gnk2-homologous" evidence="22">
    <location>
        <begin position="134"/>
        <end position="255"/>
    </location>
</feature>
<feature type="region of interest" description="Disordered" evidence="18">
    <location>
        <begin position="637"/>
        <end position="657"/>
    </location>
</feature>
<dbReference type="Gene3D" id="3.30.430.20">
    <property type="entry name" value="Gnk2 domain, C-X8-C-X2-C motif"/>
    <property type="match status" value="2"/>
</dbReference>
<proteinExistence type="predicted"/>
<evidence type="ECO:0000256" key="4">
    <source>
        <dbReference type="ARBA" id="ARBA00022679"/>
    </source>
</evidence>
<evidence type="ECO:0000259" key="21">
    <source>
        <dbReference type="PROSITE" id="PS50011"/>
    </source>
</evidence>
<dbReference type="PROSITE" id="PS00108">
    <property type="entry name" value="PROTEIN_KINASE_ST"/>
    <property type="match status" value="1"/>
</dbReference>
<dbReference type="PROSITE" id="PS50011">
    <property type="entry name" value="PROTEIN_KINASE_DOM"/>
    <property type="match status" value="1"/>
</dbReference>
<evidence type="ECO:0000256" key="18">
    <source>
        <dbReference type="SAM" id="MobiDB-lite"/>
    </source>
</evidence>
<dbReference type="FunFam" id="3.30.200.20:FF:000959">
    <property type="entry name" value="Cysteine-rich receptor-like protein kinase 17"/>
    <property type="match status" value="1"/>
</dbReference>
<keyword evidence="14" id="KW-0325">Glycoprotein</keyword>
<feature type="binding site" evidence="17">
    <location>
        <position position="371"/>
    </location>
    <ligand>
        <name>ATP</name>
        <dbReference type="ChEBI" id="CHEBI:30616"/>
    </ligand>
</feature>
<organism evidence="23 24">
    <name type="scientific">Brassica carinata</name>
    <name type="common">Ethiopian mustard</name>
    <name type="synonym">Abyssinian cabbage</name>
    <dbReference type="NCBI Taxonomy" id="52824"/>
    <lineage>
        <taxon>Eukaryota</taxon>
        <taxon>Viridiplantae</taxon>
        <taxon>Streptophyta</taxon>
        <taxon>Embryophyta</taxon>
        <taxon>Tracheophyta</taxon>
        <taxon>Spermatophyta</taxon>
        <taxon>Magnoliopsida</taxon>
        <taxon>eudicotyledons</taxon>
        <taxon>Gunneridae</taxon>
        <taxon>Pentapetalae</taxon>
        <taxon>rosids</taxon>
        <taxon>malvids</taxon>
        <taxon>Brassicales</taxon>
        <taxon>Brassicaceae</taxon>
        <taxon>Brassiceae</taxon>
        <taxon>Brassica</taxon>
    </lineage>
</organism>
<dbReference type="InterPro" id="IPR002902">
    <property type="entry name" value="GNK2"/>
</dbReference>
<feature type="domain" description="Protein kinase" evidence="21">
    <location>
        <begin position="343"/>
        <end position="615"/>
    </location>
</feature>
<evidence type="ECO:0000256" key="6">
    <source>
        <dbReference type="ARBA" id="ARBA00022729"/>
    </source>
</evidence>
<dbReference type="GO" id="GO:0005524">
    <property type="term" value="F:ATP binding"/>
    <property type="evidence" value="ECO:0007669"/>
    <property type="project" value="UniProtKB-UniRule"/>
</dbReference>
<sequence>MGKQSSVSILCFILISFTPIFVSAQTCEEAAGTFKPNSPYEKNRRLINSTLASNVTAHAGFFNGSIGLGPDRVYALGMCAPGAELQACSNCIQDASDSLLSTCLNQTDGFVWSGDEFLCLVRYSSKSLYGVLALEPITPFHNVLNVRKEDEKEFDSVWDGLKLRMLTGLSSSGRNNLSSSSSLSLSGKYYAKDVAPVPVYGNILMLMQCTPDISSKDCSLCVESSVDYYKKLYNGKRGVIMLRPSCFFRWELYNFSGAFDHINDPPPLSNSPSIPNLTDITKKDKNVSGGFIAAIVVVIVVIIVLISVGMVMFKRRKKKQDIQLSTESVQFGFKTIEAATSNFSEANKLGAGGFGEVYKGILMNGTEIAVKRLSKTAGQGEREFKNEVVVVAKLQHRNLVRLLGFSLQGEEKLLVYEFVPNKSLDYFLFEASKRIQLDWTMRHNIIGGISRGILYLHQDSRLKIIHRDLKASNILLDEDMNPKIADFGTARIFGMNQTVGNTSRVVGTFGYMPPEYVIHGQFSMKSDVYSFGVMILEIISGKKNSSFRQMDGLVNNLVTYVWRLWENKSLPDLIDPGIKEDCNIDEVGRYIHIGLLCVQENPADRPTMSTIHQMLTTSSISLPLPLPPGFFFGNRPGTTTSSQGFDPSQSSSKSYTCSVDEATITDVNPR</sequence>